<dbReference type="EMBL" id="JBDJPC010000014">
    <property type="protein sequence ID" value="KAL1488415.1"/>
    <property type="molecule type" value="Genomic_DNA"/>
</dbReference>
<evidence type="ECO:0000313" key="3">
    <source>
        <dbReference type="Proteomes" id="UP001566132"/>
    </source>
</evidence>
<gene>
    <name evidence="2" type="ORF">ABEB36_014889</name>
</gene>
<name>A0ABD1E1G6_HYPHA</name>
<organism evidence="2 3">
    <name type="scientific">Hypothenemus hampei</name>
    <name type="common">Coffee berry borer</name>
    <dbReference type="NCBI Taxonomy" id="57062"/>
    <lineage>
        <taxon>Eukaryota</taxon>
        <taxon>Metazoa</taxon>
        <taxon>Ecdysozoa</taxon>
        <taxon>Arthropoda</taxon>
        <taxon>Hexapoda</taxon>
        <taxon>Insecta</taxon>
        <taxon>Pterygota</taxon>
        <taxon>Neoptera</taxon>
        <taxon>Endopterygota</taxon>
        <taxon>Coleoptera</taxon>
        <taxon>Polyphaga</taxon>
        <taxon>Cucujiformia</taxon>
        <taxon>Curculionidae</taxon>
        <taxon>Scolytinae</taxon>
        <taxon>Hypothenemus</taxon>
    </lineage>
</organism>
<proteinExistence type="predicted"/>
<protein>
    <recommendedName>
        <fullName evidence="1">Transcription factor TFIIIC triple barrel domain-containing protein</fullName>
    </recommendedName>
</protein>
<comment type="caution">
    <text evidence="2">The sequence shown here is derived from an EMBL/GenBank/DDBJ whole genome shotgun (WGS) entry which is preliminary data.</text>
</comment>
<evidence type="ECO:0000259" key="1">
    <source>
        <dbReference type="Pfam" id="PF10419"/>
    </source>
</evidence>
<evidence type="ECO:0000313" key="2">
    <source>
        <dbReference type="EMBL" id="KAL1488415.1"/>
    </source>
</evidence>
<dbReference type="AlphaFoldDB" id="A0ABD1E1G6"/>
<keyword evidence="3" id="KW-1185">Reference proteome</keyword>
<dbReference type="Gene3D" id="2.60.40.4370">
    <property type="match status" value="1"/>
</dbReference>
<reference evidence="2 3" key="1">
    <citation type="submission" date="2024-05" db="EMBL/GenBank/DDBJ databases">
        <title>Genetic variation in Jamaican populations of the coffee berry borer (Hypothenemus hampei).</title>
        <authorList>
            <person name="Errbii M."/>
            <person name="Myrie A."/>
        </authorList>
    </citation>
    <scope>NUCLEOTIDE SEQUENCE [LARGE SCALE GENOMIC DNA]</scope>
    <source>
        <strain evidence="2">JA-Hopewell-2020-01-JO</strain>
        <tissue evidence="2">Whole body</tissue>
    </source>
</reference>
<accession>A0ABD1E1G6</accession>
<sequence>MSDQDPSEEHLIFLDFNEKLTTELLQNKVFFRVINLEEDPLIQVNDLVFKGTYDYSVGTNLFFQKITNTDPIEFPFKEPILYKLELKHCQTKVLNCKQMKVKSTGTELSNKPDNITFNFNWDYKELLKKFEDDTLDLNDIVANKETENSTDAHIEESIEPDNFIKESILVDNEGKVDTNKPNTLQDQKAPLSQLSDALLLAYNKLQILARTPVKRKMCQEEVECLLEYKDSYNYNSIQCKVLQKPLFFYFQNQENPEIIENHINIDRCVSLGLIKKHDICPRKLTNEELGKVMRLENFENLDLIARYSVLTSIIHALEEEINVNSSDENCRKDEYDRTPVETLNQFRKLICALKLKIQT</sequence>
<dbReference type="InterPro" id="IPR019481">
    <property type="entry name" value="TFIIIC_triple_barrel"/>
</dbReference>
<dbReference type="Pfam" id="PF10419">
    <property type="entry name" value="TFIIIC_sub6"/>
    <property type="match status" value="1"/>
</dbReference>
<dbReference type="Proteomes" id="UP001566132">
    <property type="component" value="Unassembled WGS sequence"/>
</dbReference>
<feature type="domain" description="Transcription factor TFIIIC triple barrel" evidence="1">
    <location>
        <begin position="8"/>
        <end position="101"/>
    </location>
</feature>